<feature type="binding site" evidence="6">
    <location>
        <position position="68"/>
    </location>
    <ligand>
        <name>ATP</name>
        <dbReference type="ChEBI" id="CHEBI:30616"/>
    </ligand>
</feature>
<dbReference type="SUPFAM" id="SSF56112">
    <property type="entry name" value="Protein kinase-like (PK-like)"/>
    <property type="match status" value="1"/>
</dbReference>
<dbReference type="GO" id="GO:0004713">
    <property type="term" value="F:protein tyrosine kinase activity"/>
    <property type="evidence" value="ECO:0007669"/>
    <property type="project" value="TreeGrafter"/>
</dbReference>
<dbReference type="GeneID" id="9699573"/>
<reference evidence="9 10" key="1">
    <citation type="journal article" date="2010" name="Nat. Commun.">
        <title>The complete sequence of the smallest known nuclear genome from the microsporidian Encephalitozoon intestinalis.</title>
        <authorList>
            <person name="Corradi N."/>
            <person name="Pombert J.-F."/>
            <person name="Farinelli L."/>
            <person name="Didier E.S."/>
            <person name="Keeling P.J."/>
        </authorList>
    </citation>
    <scope>NUCLEOTIDE SEQUENCE [LARGE SCALE GENOMIC DNA]</scope>
    <source>
        <strain evidence="9 10">ATCC 50506</strain>
    </source>
</reference>
<evidence type="ECO:0000256" key="7">
    <source>
        <dbReference type="RuleBase" id="RU000304"/>
    </source>
</evidence>
<gene>
    <name evidence="9" type="ORF">Eint_110050</name>
</gene>
<dbReference type="Gene3D" id="1.10.510.10">
    <property type="entry name" value="Transferase(Phosphotransferase) domain 1"/>
    <property type="match status" value="1"/>
</dbReference>
<proteinExistence type="inferred from homology"/>
<dbReference type="RefSeq" id="XP_003073867.1">
    <property type="nucleotide sequence ID" value="XM_003073821.1"/>
</dbReference>
<dbReference type="PANTHER" id="PTHR24058:SF17">
    <property type="entry name" value="HOMEODOMAIN INTERACTING PROTEIN KINASE, ISOFORM D"/>
    <property type="match status" value="1"/>
</dbReference>
<organism evidence="9 10">
    <name type="scientific">Encephalitozoon intestinalis (strain ATCC 50506)</name>
    <name type="common">Microsporidian parasite</name>
    <name type="synonym">Septata intestinalis</name>
    <dbReference type="NCBI Taxonomy" id="876142"/>
    <lineage>
        <taxon>Eukaryota</taxon>
        <taxon>Fungi</taxon>
        <taxon>Fungi incertae sedis</taxon>
        <taxon>Microsporidia</taxon>
        <taxon>Unikaryonidae</taxon>
        <taxon>Encephalitozoon</taxon>
    </lineage>
</organism>
<dbReference type="PANTHER" id="PTHR24058">
    <property type="entry name" value="DUAL SPECIFICITY PROTEIN KINASE"/>
    <property type="match status" value="1"/>
</dbReference>
<evidence type="ECO:0000256" key="5">
    <source>
        <dbReference type="ARBA" id="ARBA00022840"/>
    </source>
</evidence>
<dbReference type="GO" id="GO:0004674">
    <property type="term" value="F:protein serine/threonine kinase activity"/>
    <property type="evidence" value="ECO:0007669"/>
    <property type="project" value="UniProtKB-KW"/>
</dbReference>
<keyword evidence="10" id="KW-1185">Reference proteome</keyword>
<name>E0SA80_ENCIT</name>
<feature type="domain" description="Protein kinase" evidence="8">
    <location>
        <begin position="40"/>
        <end position="335"/>
    </location>
</feature>
<dbReference type="InterPro" id="IPR017441">
    <property type="entry name" value="Protein_kinase_ATP_BS"/>
</dbReference>
<keyword evidence="5 6" id="KW-0067">ATP-binding</keyword>
<protein>
    <submittedName>
        <fullName evidence="9">Ser/Thr protein kinase</fullName>
    </submittedName>
</protein>
<dbReference type="Gene3D" id="3.30.200.20">
    <property type="entry name" value="Phosphorylase Kinase, domain 1"/>
    <property type="match status" value="1"/>
</dbReference>
<reference evidence="9 10" key="2">
    <citation type="journal article" date="2012" name="Proc. Natl. Acad. Sci. U.S.A.">
        <title>Gain and loss of multiple functionally related, horizontally transferred genes in the reduced genomes of two microsporidian parasites.</title>
        <authorList>
            <person name="Pombert J.-F."/>
            <person name="Selman M."/>
            <person name="Burki F."/>
            <person name="Bardell F.T."/>
            <person name="Farinelli L."/>
            <person name="Solter L.F."/>
            <person name="Whitman D.W."/>
            <person name="Weiss L.M."/>
            <person name="Corradi N."/>
            <person name="Keeling P.J."/>
        </authorList>
    </citation>
    <scope>NUCLEOTIDE SEQUENCE [LARGE SCALE GENOMIC DNA]</scope>
    <source>
        <strain evidence="9 10">ATCC 50506</strain>
    </source>
</reference>
<dbReference type="Pfam" id="PF00069">
    <property type="entry name" value="Pkinase"/>
    <property type="match status" value="1"/>
</dbReference>
<dbReference type="EMBL" id="CP001952">
    <property type="protein sequence ID" value="ADM12507.1"/>
    <property type="molecule type" value="Genomic_DNA"/>
</dbReference>
<evidence type="ECO:0000256" key="1">
    <source>
        <dbReference type="ARBA" id="ARBA00022527"/>
    </source>
</evidence>
<evidence type="ECO:0000256" key="6">
    <source>
        <dbReference type="PROSITE-ProRule" id="PRU10141"/>
    </source>
</evidence>
<dbReference type="InterPro" id="IPR000719">
    <property type="entry name" value="Prot_kinase_dom"/>
</dbReference>
<keyword evidence="2" id="KW-0808">Transferase</keyword>
<evidence type="ECO:0000259" key="8">
    <source>
        <dbReference type="PROSITE" id="PS50011"/>
    </source>
</evidence>
<dbReference type="AlphaFoldDB" id="E0SA80"/>
<dbReference type="SMART" id="SM00220">
    <property type="entry name" value="S_TKc"/>
    <property type="match status" value="1"/>
</dbReference>
<dbReference type="Proteomes" id="UP000002313">
    <property type="component" value="Chromosome XI"/>
</dbReference>
<dbReference type="GO" id="GO:0005524">
    <property type="term" value="F:ATP binding"/>
    <property type="evidence" value="ECO:0007669"/>
    <property type="project" value="UniProtKB-UniRule"/>
</dbReference>
<evidence type="ECO:0000256" key="4">
    <source>
        <dbReference type="ARBA" id="ARBA00022777"/>
    </source>
</evidence>
<keyword evidence="4 9" id="KW-0418">Kinase</keyword>
<dbReference type="OrthoDB" id="9332038at2759"/>
<dbReference type="InterPro" id="IPR011009">
    <property type="entry name" value="Kinase-like_dom_sf"/>
</dbReference>
<dbReference type="PROSITE" id="PS00108">
    <property type="entry name" value="PROTEIN_KINASE_ST"/>
    <property type="match status" value="1"/>
</dbReference>
<keyword evidence="1 7" id="KW-0723">Serine/threonine-protein kinase</keyword>
<dbReference type="VEuPathDB" id="MicrosporidiaDB:Eint_110050"/>
<dbReference type="GO" id="GO:0005737">
    <property type="term" value="C:cytoplasm"/>
    <property type="evidence" value="ECO:0007669"/>
    <property type="project" value="TreeGrafter"/>
</dbReference>
<evidence type="ECO:0000313" key="10">
    <source>
        <dbReference type="Proteomes" id="UP000002313"/>
    </source>
</evidence>
<evidence type="ECO:0000256" key="2">
    <source>
        <dbReference type="ARBA" id="ARBA00022679"/>
    </source>
</evidence>
<dbReference type="CDD" id="cd14133">
    <property type="entry name" value="PKc_DYRK_like"/>
    <property type="match status" value="1"/>
</dbReference>
<dbReference type="KEGG" id="ein:Eint_110050"/>
<dbReference type="HOGENOM" id="CLU_000288_5_15_1"/>
<dbReference type="PROSITE" id="PS00107">
    <property type="entry name" value="PROTEIN_KINASE_ATP"/>
    <property type="match status" value="1"/>
</dbReference>
<comment type="similarity">
    <text evidence="7">Belongs to the protein kinase superfamily.</text>
</comment>
<dbReference type="InterPro" id="IPR008271">
    <property type="entry name" value="Ser/Thr_kinase_AS"/>
</dbReference>
<accession>E0SA80</accession>
<sequence>MNKKVLTFPSEKVGLSSDNVEFDLVMSRGDYLSKNKAQRYMVIDMLGTGTFGQVVRCVGPEGEEVAIKVVKNQPKYYNYEMNEVRILHKLLYNNLNDRFVSIKDVFMYKQHLCIVEELLGKNLYTFLKMTRFKGFDHITLRTILQQVLEGMIQLSMLGIIHCDLKPENILIADYETFKIKIIDFGSAVTSPQGSHFYVQSRYYRAPEVILGIPYGSSCDIWSLGCIGYELYVGHPLFPGKDNMDQMGRIYGLFGSLPMFMIEHGKNSNIFFEKENGYRFIGPASNFTLEDMKKIIRSKCNSQDDDDMLIEFLLKALQPSHLIRPDARSLANHSYLKLKDVSPELNKIHDSRNGVQQSILPASKNMRHMSTTGIILPSKKQKSTNDRRKISVYGISYENNLNRDAE</sequence>
<keyword evidence="3 6" id="KW-0547">Nucleotide-binding</keyword>
<evidence type="ECO:0000256" key="3">
    <source>
        <dbReference type="ARBA" id="ARBA00022741"/>
    </source>
</evidence>
<dbReference type="PROSITE" id="PS50011">
    <property type="entry name" value="PROTEIN_KINASE_DOM"/>
    <property type="match status" value="1"/>
</dbReference>
<evidence type="ECO:0000313" key="9">
    <source>
        <dbReference type="EMBL" id="ADM12507.1"/>
    </source>
</evidence>
<dbReference type="InterPro" id="IPR050494">
    <property type="entry name" value="Ser_Thr_dual-spec_kinase"/>
</dbReference>